<feature type="domain" description="DUF6460" evidence="2">
    <location>
        <begin position="52"/>
        <end position="87"/>
    </location>
</feature>
<dbReference type="AlphaFoldDB" id="A0A011UM20"/>
<dbReference type="EMBL" id="WBWX01000002">
    <property type="protein sequence ID" value="KAB2801796.1"/>
    <property type="molecule type" value="Genomic_DNA"/>
</dbReference>
<organism evidence="4 6">
    <name type="scientific">Brucella anthropi</name>
    <name type="common">Ochrobactrum anthropi</name>
    <dbReference type="NCBI Taxonomy" id="529"/>
    <lineage>
        <taxon>Bacteria</taxon>
        <taxon>Pseudomonadati</taxon>
        <taxon>Pseudomonadota</taxon>
        <taxon>Alphaproteobacteria</taxon>
        <taxon>Hyphomicrobiales</taxon>
        <taxon>Brucellaceae</taxon>
        <taxon>Brucella/Ochrobactrum group</taxon>
        <taxon>Brucella</taxon>
    </lineage>
</organism>
<dbReference type="KEGG" id="oah:DR92_2540"/>
<dbReference type="Proteomes" id="UP000481876">
    <property type="component" value="Unassembled WGS sequence"/>
</dbReference>
<dbReference type="RefSeq" id="WP_010658222.1">
    <property type="nucleotide sequence ID" value="NZ_CP008820.1"/>
</dbReference>
<evidence type="ECO:0000313" key="5">
    <source>
        <dbReference type="EMBL" id="MBE0561360.1"/>
    </source>
</evidence>
<evidence type="ECO:0000313" key="4">
    <source>
        <dbReference type="EMBL" id="KAB2801796.1"/>
    </source>
</evidence>
<dbReference type="GeneID" id="61316571"/>
<dbReference type="OMA" id="VMTVFDW"/>
<reference evidence="6 7" key="1">
    <citation type="submission" date="2019-09" db="EMBL/GenBank/DDBJ databases">
        <title>Taxonomic organization of the family Brucellaceae based on a phylogenomic approach.</title>
        <authorList>
            <person name="Leclercq S."/>
            <person name="Cloeckaert A."/>
            <person name="Zygmunt M.S."/>
        </authorList>
    </citation>
    <scope>NUCLEOTIDE SEQUENCE [LARGE SCALE GENOMIC DNA]</scope>
    <source>
        <strain evidence="4 6">CCUG 34461</strain>
        <strain evidence="3 7">LMG 3313</strain>
    </source>
</reference>
<dbReference type="Proteomes" id="UP000441102">
    <property type="component" value="Unassembled WGS sequence"/>
</dbReference>
<gene>
    <name evidence="3" type="ORF">F9L04_04800</name>
    <name evidence="4" type="ORF">F9L06_09005</name>
    <name evidence="5" type="ORF">IH622_11215</name>
</gene>
<name>A0A011UM20_BRUAN</name>
<keyword evidence="1" id="KW-0472">Membrane</keyword>
<reference evidence="5" key="3">
    <citation type="submission" date="2020-10" db="EMBL/GenBank/DDBJ databases">
        <title>Enrichment of novel Verrucomicrobia, Bacteroidetes and Krumholzibacteria in an oxygen-limited, methane- and iron-fed bioreactor inoculated with Bothnian Sea sediments.</title>
        <authorList>
            <person name="Martins P.D."/>
            <person name="de Jong A."/>
            <person name="Lenstra W.K."/>
            <person name="van Helmond N.A.G.M."/>
            <person name="Slomp C.P."/>
            <person name="Jetten M.S.M."/>
            <person name="Welte C.U."/>
            <person name="Rasigraf O."/>
        </authorList>
    </citation>
    <scope>NUCLEOTIDE SEQUENCE</scope>
    <source>
        <strain evidence="5">MAG47</strain>
    </source>
</reference>
<comment type="caution">
    <text evidence="4">The sequence shown here is derived from an EMBL/GenBank/DDBJ whole genome shotgun (WGS) entry which is preliminary data.</text>
</comment>
<proteinExistence type="predicted"/>
<reference evidence="5" key="2">
    <citation type="submission" date="2020-09" db="EMBL/GenBank/DDBJ databases">
        <authorList>
            <person name="Dalcin Martins P."/>
        </authorList>
    </citation>
    <scope>NUCLEOTIDE SEQUENCE</scope>
    <source>
        <strain evidence="5">MAG47</strain>
    </source>
</reference>
<dbReference type="Pfam" id="PF20061">
    <property type="entry name" value="DUF6460"/>
    <property type="match status" value="1"/>
</dbReference>
<sequence>MSDGVNRFLGDTPARVLIKLVLISLVVGVVMSAFHWTPYDIFYGIRDFFLRLWNMGFSAISGFVDYLILGAAVVIPAFILLRILSYRK</sequence>
<dbReference type="EMBL" id="WBWS01000004">
    <property type="protein sequence ID" value="KAB2772481.1"/>
    <property type="molecule type" value="Genomic_DNA"/>
</dbReference>
<evidence type="ECO:0000313" key="7">
    <source>
        <dbReference type="Proteomes" id="UP000481876"/>
    </source>
</evidence>
<evidence type="ECO:0000256" key="1">
    <source>
        <dbReference type="SAM" id="Phobius"/>
    </source>
</evidence>
<feature type="transmembrane region" description="Helical" evidence="1">
    <location>
        <begin position="16"/>
        <end position="36"/>
    </location>
</feature>
<accession>A0A011UM20</accession>
<dbReference type="EMBL" id="JACZKO010000033">
    <property type="protein sequence ID" value="MBE0561360.1"/>
    <property type="molecule type" value="Genomic_DNA"/>
</dbReference>
<evidence type="ECO:0000313" key="3">
    <source>
        <dbReference type="EMBL" id="KAB2772481.1"/>
    </source>
</evidence>
<dbReference type="InterPro" id="IPR045594">
    <property type="entry name" value="DUF6460"/>
</dbReference>
<evidence type="ECO:0000259" key="2">
    <source>
        <dbReference type="Pfam" id="PF20061"/>
    </source>
</evidence>
<feature type="transmembrane region" description="Helical" evidence="1">
    <location>
        <begin position="56"/>
        <end position="81"/>
    </location>
</feature>
<dbReference type="Proteomes" id="UP000642265">
    <property type="component" value="Unassembled WGS sequence"/>
</dbReference>
<evidence type="ECO:0000313" key="6">
    <source>
        <dbReference type="Proteomes" id="UP000441102"/>
    </source>
</evidence>
<protein>
    <recommendedName>
        <fullName evidence="2">DUF6460 domain-containing protein</fullName>
    </recommendedName>
</protein>
<keyword evidence="1" id="KW-1133">Transmembrane helix</keyword>
<keyword evidence="1" id="KW-0812">Transmembrane</keyword>